<reference evidence="7 8" key="1">
    <citation type="submission" date="2018-01" db="EMBL/GenBank/DDBJ databases">
        <title>Whole genome analyses suggest that Burkholderia sensu lato contains two further novel genera in the rhizoxinica-symbiotica group Mycetohabitans gen. nov., and Trinickia gen. nov.: implications for the evolution of diazotrophy and nodulation in the Burkholderiaceae.</title>
        <authorList>
            <person name="Estrada-de los Santos P."/>
            <person name="Palmer M."/>
            <person name="Chavez-Ramirez B."/>
            <person name="Beukes C."/>
            <person name="Steenkamp E.T."/>
            <person name="Hirsch A.M."/>
            <person name="Manyaka P."/>
            <person name="Maluk M."/>
            <person name="Lafos M."/>
            <person name="Crook M."/>
            <person name="Gross E."/>
            <person name="Simon M.F."/>
            <person name="Bueno dos Reis Junior F."/>
            <person name="Poole P.S."/>
            <person name="Venter S.N."/>
            <person name="James E.K."/>
        </authorList>
    </citation>
    <scope>NUCLEOTIDE SEQUENCE [LARGE SCALE GENOMIC DNA]</scope>
    <source>
        <strain evidence="7 8">JPY 581</strain>
    </source>
</reference>
<dbReference type="InterPro" id="IPR010635">
    <property type="entry name" value="Heparan_SO4-6-sulfoTrfase"/>
</dbReference>
<dbReference type="EMBL" id="PNYC01000005">
    <property type="protein sequence ID" value="PMS36913.1"/>
    <property type="molecule type" value="Genomic_DNA"/>
</dbReference>
<comment type="subcellular location">
    <subcellularLocation>
        <location evidence="1">Membrane</location>
        <topology evidence="1">Single-pass membrane protein</topology>
    </subcellularLocation>
</comment>
<keyword evidence="2" id="KW-0808">Transferase</keyword>
<dbReference type="RefSeq" id="WP_083925725.1">
    <property type="nucleotide sequence ID" value="NZ_KB890187.1"/>
</dbReference>
<keyword evidence="6" id="KW-0325">Glycoprotein</keyword>
<dbReference type="STRING" id="863227.GCA_000373005_03754"/>
<keyword evidence="8" id="KW-1185">Reference proteome</keyword>
<evidence type="ECO:0008006" key="9">
    <source>
        <dbReference type="Google" id="ProtNLM"/>
    </source>
</evidence>
<organism evidence="7 8">
    <name type="scientific">Trinickia symbiotica</name>
    <dbReference type="NCBI Taxonomy" id="863227"/>
    <lineage>
        <taxon>Bacteria</taxon>
        <taxon>Pseudomonadati</taxon>
        <taxon>Pseudomonadota</taxon>
        <taxon>Betaproteobacteria</taxon>
        <taxon>Burkholderiales</taxon>
        <taxon>Burkholderiaceae</taxon>
        <taxon>Trinickia</taxon>
    </lineage>
</organism>
<evidence type="ECO:0000256" key="5">
    <source>
        <dbReference type="ARBA" id="ARBA00023136"/>
    </source>
</evidence>
<dbReference type="PANTHER" id="PTHR12812">
    <property type="entry name" value="HEPARAN SULFATE 6-O-SULFOTRANSFERASE 3"/>
    <property type="match status" value="1"/>
</dbReference>
<evidence type="ECO:0000256" key="3">
    <source>
        <dbReference type="ARBA" id="ARBA00022692"/>
    </source>
</evidence>
<sequence length="418" mass="46794">MHIPKTAGTSITSLLEDNFSLADALITKKVRNQYYANYIDYGLLKSAAVVAGHFPLSIASLMNEPVRKLVFLRNPVDLSISLFNHMKRIGEISPRENLADFIESSRGSSITNVQAKWLANAFAPNVPTHRASMPFEFGWNGTKPEFAIDDSVLADAKRNLKEFEFVGIFEEMEESISLMCQRFELSRGYHPVVLNVGDYSRAQDESVMRLVQNHNKYDVELYRFARQRFREMAGSTRTQVLAAKSDKRGELSPNLFLDMDDPVRHQGLHSREVWPHWHGVRWTSEVATICTECQITGRLDYTWELLVLSTLSPGDMRSLRVLIDDFELPYTLVHGGSVWYYRGVFAMPEEIVNPGVKIIAPFATSPSTMGVSGDSRVLGVAVKAFKFAPVESCAVGFPPDNAIASASRAPVPLPLRCA</sequence>
<dbReference type="PANTHER" id="PTHR12812:SF0">
    <property type="entry name" value="HEPARAN-SULFATE 6-O-SULFOTRANSFERASE"/>
    <property type="match status" value="1"/>
</dbReference>
<evidence type="ECO:0000256" key="2">
    <source>
        <dbReference type="ARBA" id="ARBA00022679"/>
    </source>
</evidence>
<keyword evidence="3" id="KW-0812">Transmembrane</keyword>
<gene>
    <name evidence="7" type="ORF">C0Z20_09220</name>
</gene>
<proteinExistence type="predicted"/>
<evidence type="ECO:0000256" key="4">
    <source>
        <dbReference type="ARBA" id="ARBA00022989"/>
    </source>
</evidence>
<evidence type="ECO:0000313" key="7">
    <source>
        <dbReference type="EMBL" id="PMS36913.1"/>
    </source>
</evidence>
<dbReference type="GO" id="GO:0017095">
    <property type="term" value="F:heparan sulfate 6-sulfotransferase activity"/>
    <property type="evidence" value="ECO:0007669"/>
    <property type="project" value="TreeGrafter"/>
</dbReference>
<comment type="caution">
    <text evidence="7">The sequence shown here is derived from an EMBL/GenBank/DDBJ whole genome shotgun (WGS) entry which is preliminary data.</text>
</comment>
<evidence type="ECO:0000256" key="1">
    <source>
        <dbReference type="ARBA" id="ARBA00004167"/>
    </source>
</evidence>
<accession>A0A2N7X584</accession>
<dbReference type="Gene3D" id="3.40.50.300">
    <property type="entry name" value="P-loop containing nucleotide triphosphate hydrolases"/>
    <property type="match status" value="1"/>
</dbReference>
<dbReference type="InterPro" id="IPR027417">
    <property type="entry name" value="P-loop_NTPase"/>
</dbReference>
<keyword evidence="4" id="KW-1133">Transmembrane helix</keyword>
<dbReference type="GO" id="GO:0016020">
    <property type="term" value="C:membrane"/>
    <property type="evidence" value="ECO:0007669"/>
    <property type="project" value="UniProtKB-SubCell"/>
</dbReference>
<dbReference type="Proteomes" id="UP000235777">
    <property type="component" value="Unassembled WGS sequence"/>
</dbReference>
<keyword evidence="5" id="KW-0472">Membrane</keyword>
<dbReference type="AlphaFoldDB" id="A0A2N7X584"/>
<evidence type="ECO:0000256" key="6">
    <source>
        <dbReference type="ARBA" id="ARBA00023180"/>
    </source>
</evidence>
<protein>
    <recommendedName>
        <fullName evidence="9">Sulfotransferase domain-containing protein</fullName>
    </recommendedName>
</protein>
<name>A0A2N7X584_9BURK</name>
<dbReference type="OrthoDB" id="1407035at2"/>
<evidence type="ECO:0000313" key="8">
    <source>
        <dbReference type="Proteomes" id="UP000235777"/>
    </source>
</evidence>